<evidence type="ECO:0000313" key="1">
    <source>
        <dbReference type="EMBL" id="GMI39714.1"/>
    </source>
</evidence>
<reference evidence="1 2" key="1">
    <citation type="journal article" date="2023" name="Commun. Biol.">
        <title>Genome analysis of Parmales, the sister group of diatoms, reveals the evolutionary specialization of diatoms from phago-mixotrophs to photoautotrophs.</title>
        <authorList>
            <person name="Ban H."/>
            <person name="Sato S."/>
            <person name="Yoshikawa S."/>
            <person name="Yamada K."/>
            <person name="Nakamura Y."/>
            <person name="Ichinomiya M."/>
            <person name="Sato N."/>
            <person name="Blanc-Mathieu R."/>
            <person name="Endo H."/>
            <person name="Kuwata A."/>
            <person name="Ogata H."/>
        </authorList>
    </citation>
    <scope>NUCLEOTIDE SEQUENCE [LARGE SCALE GENOMIC DNA]</scope>
</reference>
<dbReference type="Proteomes" id="UP001165060">
    <property type="component" value="Unassembled WGS sequence"/>
</dbReference>
<evidence type="ECO:0000313" key="2">
    <source>
        <dbReference type="Proteomes" id="UP001165060"/>
    </source>
</evidence>
<proteinExistence type="predicted"/>
<dbReference type="EMBL" id="BRYB01000888">
    <property type="protein sequence ID" value="GMI39714.1"/>
    <property type="molecule type" value="Genomic_DNA"/>
</dbReference>
<organism evidence="1 2">
    <name type="scientific">Tetraparma gracilis</name>
    <dbReference type="NCBI Taxonomy" id="2962635"/>
    <lineage>
        <taxon>Eukaryota</taxon>
        <taxon>Sar</taxon>
        <taxon>Stramenopiles</taxon>
        <taxon>Ochrophyta</taxon>
        <taxon>Bolidophyceae</taxon>
        <taxon>Parmales</taxon>
        <taxon>Triparmaceae</taxon>
        <taxon>Tetraparma</taxon>
    </lineage>
</organism>
<keyword evidence="2" id="KW-1185">Reference proteome</keyword>
<sequence>MSFSCPCGSPPSTPIITCSCCSYRVCSNCCSEPTMGYCAACDSFVCCDAQDYDHPHTYHPLGFGGAYDRACGCMPATEPPAPGKGGKGRFCRCRCATPPFAPGAVKADGYSCEGQWWGDLNKAKPAAGAPRWPKERDGIELRWAGDPAWYRCVVLPGCLFVACEADGETYGFAAAGDGADEWRWPPRAAPQAGPAPPAGLLPLLALLLLLPCAALPAAAFVGPLPPALPRELLPPLLARHGLALSRDPLAPLRYAYSPATGCLARAAGGGGGEPAHISVQPAVENVLRDGGWSFLDEDGSGPPGS</sequence>
<comment type="caution">
    <text evidence="1">The sequence shown here is derived from an EMBL/GenBank/DDBJ whole genome shotgun (WGS) entry which is preliminary data.</text>
</comment>
<gene>
    <name evidence="1" type="ORF">TeGR_g14597</name>
</gene>
<accession>A0ABQ6N3F9</accession>
<name>A0ABQ6N3F9_9STRA</name>
<protein>
    <recommendedName>
        <fullName evidence="3">SREBP regulating gene protein</fullName>
    </recommendedName>
</protein>
<evidence type="ECO:0008006" key="3">
    <source>
        <dbReference type="Google" id="ProtNLM"/>
    </source>
</evidence>